<dbReference type="Proteomes" id="UP000054279">
    <property type="component" value="Unassembled WGS sequence"/>
</dbReference>
<evidence type="ECO:0000313" key="2">
    <source>
        <dbReference type="Proteomes" id="UP000054279"/>
    </source>
</evidence>
<dbReference type="Pfam" id="PF02992">
    <property type="entry name" value="Transposase_21"/>
    <property type="match status" value="1"/>
</dbReference>
<proteinExistence type="predicted"/>
<accession>A0A0C9U250</accession>
<dbReference type="OrthoDB" id="3245189at2759"/>
<feature type="non-terminal residue" evidence="1">
    <location>
        <position position="1"/>
    </location>
</feature>
<feature type="non-terminal residue" evidence="1">
    <location>
        <position position="175"/>
    </location>
</feature>
<reference evidence="1 2" key="1">
    <citation type="submission" date="2014-06" db="EMBL/GenBank/DDBJ databases">
        <title>Evolutionary Origins and Diversification of the Mycorrhizal Mutualists.</title>
        <authorList>
            <consortium name="DOE Joint Genome Institute"/>
            <consortium name="Mycorrhizal Genomics Consortium"/>
            <person name="Kohler A."/>
            <person name="Kuo A."/>
            <person name="Nagy L.G."/>
            <person name="Floudas D."/>
            <person name="Copeland A."/>
            <person name="Barry K.W."/>
            <person name="Cichocki N."/>
            <person name="Veneault-Fourrey C."/>
            <person name="LaButti K."/>
            <person name="Lindquist E.A."/>
            <person name="Lipzen A."/>
            <person name="Lundell T."/>
            <person name="Morin E."/>
            <person name="Murat C."/>
            <person name="Riley R."/>
            <person name="Ohm R."/>
            <person name="Sun H."/>
            <person name="Tunlid A."/>
            <person name="Henrissat B."/>
            <person name="Grigoriev I.V."/>
            <person name="Hibbett D.S."/>
            <person name="Martin F."/>
        </authorList>
    </citation>
    <scope>NUCLEOTIDE SEQUENCE [LARGE SCALE GENOMIC DNA]</scope>
    <source>
        <strain evidence="1 2">SS14</strain>
    </source>
</reference>
<dbReference type="EMBL" id="KN837312">
    <property type="protein sequence ID" value="KIJ28204.1"/>
    <property type="molecule type" value="Genomic_DNA"/>
</dbReference>
<dbReference type="HOGENOM" id="CLU_109058_0_0_1"/>
<protein>
    <submittedName>
        <fullName evidence="1">Uncharacterized protein</fullName>
    </submittedName>
</protein>
<dbReference type="AlphaFoldDB" id="A0A0C9U250"/>
<sequence length="175" mass="19675">HAEDLPMKDIYDGWAWRAIQANLERRRGGRWTMEDVSINNISQRFVSLPCGLVLAINIDWFQTITAGCHSTGAMYVTIKNNPPALQYLMEETILICVIPGPHEPSLEQLNYILEPFVEGVQLLYQGVCIQMDVHSFEEKQPIHATLLMDISDLPASRKVAGLAGHSSELCFCPFC</sequence>
<name>A0A0C9U250_SPHS4</name>
<keyword evidence="2" id="KW-1185">Reference proteome</keyword>
<dbReference type="InterPro" id="IPR004242">
    <property type="entry name" value="Transposase_21"/>
</dbReference>
<organism evidence="1 2">
    <name type="scientific">Sphaerobolus stellatus (strain SS14)</name>
    <dbReference type="NCBI Taxonomy" id="990650"/>
    <lineage>
        <taxon>Eukaryota</taxon>
        <taxon>Fungi</taxon>
        <taxon>Dikarya</taxon>
        <taxon>Basidiomycota</taxon>
        <taxon>Agaricomycotina</taxon>
        <taxon>Agaricomycetes</taxon>
        <taxon>Phallomycetidae</taxon>
        <taxon>Geastrales</taxon>
        <taxon>Sphaerobolaceae</taxon>
        <taxon>Sphaerobolus</taxon>
    </lineage>
</organism>
<evidence type="ECO:0000313" key="1">
    <source>
        <dbReference type="EMBL" id="KIJ28204.1"/>
    </source>
</evidence>
<gene>
    <name evidence="1" type="ORF">M422DRAFT_90591</name>
</gene>